<dbReference type="Gene3D" id="3.30.70.20">
    <property type="match status" value="1"/>
</dbReference>
<dbReference type="SUPFAM" id="SSF54862">
    <property type="entry name" value="4Fe-4S ferredoxins"/>
    <property type="match status" value="1"/>
</dbReference>
<dbReference type="Pfam" id="PF13486">
    <property type="entry name" value="Dehalogenase"/>
    <property type="match status" value="1"/>
</dbReference>
<keyword evidence="4" id="KW-0479">Metal-binding</keyword>
<dbReference type="RefSeq" id="WP_353714217.1">
    <property type="nucleotide sequence ID" value="NZ_CP159307.1"/>
</dbReference>
<evidence type="ECO:0000256" key="9">
    <source>
        <dbReference type="ARBA" id="ARBA00023136"/>
    </source>
</evidence>
<dbReference type="InterPro" id="IPR028894">
    <property type="entry name" value="RDH_dom"/>
</dbReference>
<evidence type="ECO:0000259" key="11">
    <source>
        <dbReference type="PROSITE" id="PS51379"/>
    </source>
</evidence>
<evidence type="ECO:0000256" key="7">
    <source>
        <dbReference type="ARBA" id="ARBA00023004"/>
    </source>
</evidence>
<protein>
    <submittedName>
        <fullName evidence="12">Reductive dehalogenase</fullName>
    </submittedName>
</protein>
<dbReference type="PROSITE" id="PS00198">
    <property type="entry name" value="4FE4S_FER_1"/>
    <property type="match status" value="1"/>
</dbReference>
<dbReference type="PANTHER" id="PTHR42827">
    <property type="entry name" value="IRON-SULFUR CLUSTER-BINDING PROTEIN-RELATED"/>
    <property type="match status" value="1"/>
</dbReference>
<keyword evidence="6" id="KW-0677">Repeat</keyword>
<keyword evidence="9" id="KW-0472">Membrane</keyword>
<gene>
    <name evidence="12" type="ORF">ABV300_07315</name>
</gene>
<dbReference type="InterPro" id="IPR017900">
    <property type="entry name" value="4Fe4S_Fe_S_CS"/>
</dbReference>
<dbReference type="GO" id="GO:0051539">
    <property type="term" value="F:4 iron, 4 sulfur cluster binding"/>
    <property type="evidence" value="ECO:0007669"/>
    <property type="project" value="UniProtKB-KW"/>
</dbReference>
<dbReference type="GO" id="GO:0005886">
    <property type="term" value="C:plasma membrane"/>
    <property type="evidence" value="ECO:0007669"/>
    <property type="project" value="UniProtKB-SubCell"/>
</dbReference>
<organism evidence="12">
    <name type="scientific">Dehalogenimonas sp. 4OHTPN</name>
    <dbReference type="NCBI Taxonomy" id="3166643"/>
    <lineage>
        <taxon>Bacteria</taxon>
        <taxon>Bacillati</taxon>
        <taxon>Chloroflexota</taxon>
        <taxon>Dehalococcoidia</taxon>
        <taxon>Dehalococcoidales</taxon>
        <taxon>Dehalococcoidaceae</taxon>
        <taxon>Dehalogenimonas</taxon>
    </lineage>
</organism>
<evidence type="ECO:0000256" key="4">
    <source>
        <dbReference type="ARBA" id="ARBA00022723"/>
    </source>
</evidence>
<evidence type="ECO:0000256" key="3">
    <source>
        <dbReference type="ARBA" id="ARBA00022485"/>
    </source>
</evidence>
<accession>A0AAU8G8D1</accession>
<evidence type="ECO:0000256" key="8">
    <source>
        <dbReference type="ARBA" id="ARBA00023014"/>
    </source>
</evidence>
<comment type="cofactor">
    <cofactor evidence="10">
        <name>corrinoid</name>
        <dbReference type="ChEBI" id="CHEBI:33913"/>
    </cofactor>
</comment>
<evidence type="ECO:0000256" key="6">
    <source>
        <dbReference type="ARBA" id="ARBA00022737"/>
    </source>
</evidence>
<comment type="subcellular location">
    <subcellularLocation>
        <location evidence="1">Cell membrane</location>
    </subcellularLocation>
</comment>
<evidence type="ECO:0000256" key="1">
    <source>
        <dbReference type="ARBA" id="ARBA00004236"/>
    </source>
</evidence>
<evidence type="ECO:0000256" key="10">
    <source>
        <dbReference type="ARBA" id="ARBA00029374"/>
    </source>
</evidence>
<keyword evidence="2" id="KW-1003">Cell membrane</keyword>
<keyword evidence="8" id="KW-0411">Iron-sulfur</keyword>
<keyword evidence="7" id="KW-0408">Iron</keyword>
<dbReference type="AlphaFoldDB" id="A0AAU8G8D1"/>
<dbReference type="PANTHER" id="PTHR42827:SF1">
    <property type="entry name" value="IRON-SULFUR CLUSTER-BINDING PROTEIN"/>
    <property type="match status" value="1"/>
</dbReference>
<feature type="domain" description="4Fe-4S ferredoxin-type" evidence="11">
    <location>
        <begin position="337"/>
        <end position="367"/>
    </location>
</feature>
<reference evidence="12" key="1">
    <citation type="submission" date="2024-06" db="EMBL/GenBank/DDBJ databases">
        <title>A Novel Isolate, Dehalogenimonas sp. Strain 4OHTPN, Dechlorinates Aromatic 4 Hydroxy chlorothalonil by a Novel Reductive Dehalogenase.</title>
        <authorList>
            <person name="Liu G."/>
        </authorList>
    </citation>
    <scope>NUCLEOTIDE SEQUENCE</scope>
    <source>
        <strain evidence="12">4OHTPN</strain>
    </source>
</reference>
<dbReference type="EMBL" id="CP159307">
    <property type="protein sequence ID" value="XCH32954.1"/>
    <property type="molecule type" value="Genomic_DNA"/>
</dbReference>
<name>A0AAU8G8D1_9CHLR</name>
<dbReference type="PROSITE" id="PS51379">
    <property type="entry name" value="4FE4S_FER_2"/>
    <property type="match status" value="1"/>
</dbReference>
<dbReference type="InterPro" id="IPR006311">
    <property type="entry name" value="TAT_signal"/>
</dbReference>
<sequence>MFKAHSTLSRREFMRAIGIAGSGLGAASLVQPKFNDVDELLSASSNLKYDHPWYAKEVDEPTVEVDWNTMQRFPKAKYNNFAQHLTTDEVKAIQAKTKADTVKQMTDSSKSGWYLRDNAIKMGGWAGVRYRMTLTTAIKDWVEGWSIIPTPAVLGVPKWQGSPEEASLLVTQALRLFGASSVGFAEILPSTTQKMVWGQMPQNPFPTLSFEGDAPKPVFDTAANKVVIPNTSRYAIVHTIRQSLDASARPGYLSDGAAGQAYDNCDIAQWRLQSFLRVMGYSSITQNIQGNGAIVGWGVMSGLGEQGRLQHLVTPRWGPMIRQSTMNIVDIPVAPTKPVDFGARRFCYTCKKCSDLCPSGAIPKETEPSWDITSKYDLVKPELFNNPGIKTWYFNHFKCNTTWQETDTYCGICQATCVFSKDDAASVHEIVKATLASTKILNSFFIDMDNMFGYGLTPEDQIEEWWQKPIPVNGIHYENDVFYK</sequence>
<evidence type="ECO:0000313" key="12">
    <source>
        <dbReference type="EMBL" id="XCH32954.1"/>
    </source>
</evidence>
<dbReference type="InterPro" id="IPR017896">
    <property type="entry name" value="4Fe4S_Fe-S-bd"/>
</dbReference>
<dbReference type="PROSITE" id="PS51318">
    <property type="entry name" value="TAT"/>
    <property type="match status" value="1"/>
</dbReference>
<keyword evidence="3" id="KW-0004">4Fe-4S</keyword>
<dbReference type="NCBIfam" id="TIGR02486">
    <property type="entry name" value="RDH"/>
    <property type="match status" value="1"/>
</dbReference>
<evidence type="ECO:0000256" key="5">
    <source>
        <dbReference type="ARBA" id="ARBA00022729"/>
    </source>
</evidence>
<proteinExistence type="predicted"/>
<evidence type="ECO:0000256" key="2">
    <source>
        <dbReference type="ARBA" id="ARBA00022475"/>
    </source>
</evidence>
<dbReference type="GO" id="GO:0046872">
    <property type="term" value="F:metal ion binding"/>
    <property type="evidence" value="ECO:0007669"/>
    <property type="project" value="UniProtKB-KW"/>
</dbReference>
<dbReference type="InterPro" id="IPR012832">
    <property type="entry name" value="RDH"/>
</dbReference>
<keyword evidence="5" id="KW-0732">Signal</keyword>
<dbReference type="Pfam" id="PF13484">
    <property type="entry name" value="Fer4_16"/>
    <property type="match status" value="1"/>
</dbReference>